<comment type="caution">
    <text evidence="2">The sequence shown here is derived from an EMBL/GenBank/DDBJ whole genome shotgun (WGS) entry which is preliminary data.</text>
</comment>
<keyword evidence="3" id="KW-1185">Reference proteome</keyword>
<organism evidence="2 3">
    <name type="scientific">Ancylostoma ceylanicum</name>
    <dbReference type="NCBI Taxonomy" id="53326"/>
    <lineage>
        <taxon>Eukaryota</taxon>
        <taxon>Metazoa</taxon>
        <taxon>Ecdysozoa</taxon>
        <taxon>Nematoda</taxon>
        <taxon>Chromadorea</taxon>
        <taxon>Rhabditida</taxon>
        <taxon>Rhabditina</taxon>
        <taxon>Rhabditomorpha</taxon>
        <taxon>Strongyloidea</taxon>
        <taxon>Ancylostomatidae</taxon>
        <taxon>Ancylostomatinae</taxon>
        <taxon>Ancylostoma</taxon>
    </lineage>
</organism>
<accession>A0A016TZM9</accession>
<evidence type="ECO:0000256" key="1">
    <source>
        <dbReference type="SAM" id="Coils"/>
    </source>
</evidence>
<dbReference type="OrthoDB" id="5864923at2759"/>
<dbReference type="Proteomes" id="UP000024635">
    <property type="component" value="Unassembled WGS sequence"/>
</dbReference>
<protein>
    <submittedName>
        <fullName evidence="2">Uncharacterized protein</fullName>
    </submittedName>
</protein>
<reference evidence="3" key="1">
    <citation type="journal article" date="2015" name="Nat. Genet.">
        <title>The genome and transcriptome of the zoonotic hookworm Ancylostoma ceylanicum identify infection-specific gene families.</title>
        <authorList>
            <person name="Schwarz E.M."/>
            <person name="Hu Y."/>
            <person name="Antoshechkin I."/>
            <person name="Miller M.M."/>
            <person name="Sternberg P.W."/>
            <person name="Aroian R.V."/>
        </authorList>
    </citation>
    <scope>NUCLEOTIDE SEQUENCE</scope>
    <source>
        <strain evidence="3">HY135</strain>
    </source>
</reference>
<name>A0A016TZM9_9BILA</name>
<proteinExistence type="predicted"/>
<feature type="coiled-coil region" evidence="1">
    <location>
        <begin position="173"/>
        <end position="203"/>
    </location>
</feature>
<gene>
    <name evidence="2" type="primary">Acey_s0068.g141</name>
    <name evidence="2" type="ORF">Y032_0068g141</name>
</gene>
<sequence>MCADDFTEEMLLQSPEKSTVADVVMETAENMQQEDHIDPKVRLFDQKNKEFVRTTNKHISAIVVECEKALGMSFRTTDPIRNSVMESVERQAKVAKAATKILSEQLVEECEECIQNLEVEKRDDIEEGVIEILKVAGLTQTDQLETCLDGRMSDRESLQVLTDMIGCPSSDLVDRVRQLVERANEKSNENEKLTKRIKQQVASRGWGSRRQVRTLQELVSPPQTLMQNDKVFQSGCHPITVKSATITGHIDLACLESIDAHVLLAKRKLQLDKGCERTYVGHRCDPSSVW</sequence>
<dbReference type="STRING" id="53326.A0A016TZM9"/>
<dbReference type="AlphaFoldDB" id="A0A016TZM9"/>
<evidence type="ECO:0000313" key="2">
    <source>
        <dbReference type="EMBL" id="EYC07813.1"/>
    </source>
</evidence>
<evidence type="ECO:0000313" key="3">
    <source>
        <dbReference type="Proteomes" id="UP000024635"/>
    </source>
</evidence>
<dbReference type="EMBL" id="JARK01001404">
    <property type="protein sequence ID" value="EYC07813.1"/>
    <property type="molecule type" value="Genomic_DNA"/>
</dbReference>
<keyword evidence="1" id="KW-0175">Coiled coil</keyword>